<dbReference type="AlphaFoldDB" id="R4K2E4"/>
<evidence type="ECO:0000256" key="1">
    <source>
        <dbReference type="SAM" id="MobiDB-lite"/>
    </source>
</evidence>
<dbReference type="Proteomes" id="UP000013523">
    <property type="component" value="Chromosome"/>
</dbReference>
<dbReference type="RefSeq" id="WP_015615066.1">
    <property type="nucleotide sequence ID" value="NC_021182.1"/>
</dbReference>
<evidence type="ECO:0000313" key="3">
    <source>
        <dbReference type="Proteomes" id="UP000013523"/>
    </source>
</evidence>
<dbReference type="InterPro" id="IPR053788">
    <property type="entry name" value="CPC_1213-like"/>
</dbReference>
<feature type="region of interest" description="Disordered" evidence="1">
    <location>
        <begin position="1"/>
        <end position="46"/>
    </location>
</feature>
<evidence type="ECO:0000313" key="2">
    <source>
        <dbReference type="EMBL" id="AGK96748.1"/>
    </source>
</evidence>
<feature type="compositionally biased region" description="Basic and acidic residues" evidence="1">
    <location>
        <begin position="26"/>
        <end position="46"/>
    </location>
</feature>
<organism evidence="2 3">
    <name type="scientific">Clostridium pasteurianum BC1</name>
    <dbReference type="NCBI Taxonomy" id="86416"/>
    <lineage>
        <taxon>Bacteria</taxon>
        <taxon>Bacillati</taxon>
        <taxon>Bacillota</taxon>
        <taxon>Clostridia</taxon>
        <taxon>Eubacteriales</taxon>
        <taxon>Clostridiaceae</taxon>
        <taxon>Clostridium</taxon>
    </lineage>
</organism>
<dbReference type="HOGENOM" id="CLU_215266_1_1_9"/>
<gene>
    <name evidence="2" type="ORF">Clopa_1846</name>
</gene>
<dbReference type="STRING" id="86416.Clopa_1846"/>
<reference evidence="2 3" key="1">
    <citation type="submission" date="2012-01" db="EMBL/GenBank/DDBJ databases">
        <title>Complete sequence of chromosome of Clostridium pasteurianum BC1.</title>
        <authorList>
            <consortium name="US DOE Joint Genome Institute"/>
            <person name="Lucas S."/>
            <person name="Han J."/>
            <person name="Lapidus A."/>
            <person name="Cheng J.-F."/>
            <person name="Goodwin L."/>
            <person name="Pitluck S."/>
            <person name="Peters L."/>
            <person name="Mikhailova N."/>
            <person name="Teshima H."/>
            <person name="Detter J.C."/>
            <person name="Han C."/>
            <person name="Tapia R."/>
            <person name="Land M."/>
            <person name="Hauser L."/>
            <person name="Kyrpides N."/>
            <person name="Ivanova N."/>
            <person name="Pagani I."/>
            <person name="Dunn J."/>
            <person name="Taghavi S."/>
            <person name="Francis A."/>
            <person name="van der Lelie D."/>
            <person name="Woyke T."/>
        </authorList>
    </citation>
    <scope>NUCLEOTIDE SEQUENCE [LARGE SCALE GENOMIC DNA]</scope>
    <source>
        <strain evidence="2 3">BC1</strain>
    </source>
</reference>
<dbReference type="eggNOG" id="ENOG503286N">
    <property type="taxonomic scope" value="Bacteria"/>
</dbReference>
<dbReference type="KEGG" id="cpas:Clopa_1846"/>
<accession>R4K2E4</accession>
<proteinExistence type="predicted"/>
<keyword evidence="3" id="KW-1185">Reference proteome</keyword>
<dbReference type="EMBL" id="CP003261">
    <property type="protein sequence ID" value="AGK96748.1"/>
    <property type="molecule type" value="Genomic_DNA"/>
</dbReference>
<protein>
    <submittedName>
        <fullName evidence="2">Uncharacterized protein</fullName>
    </submittedName>
</protein>
<name>R4K2E4_CLOPA</name>
<dbReference type="NCBIfam" id="NF040908">
    <property type="entry name" value="CPC_1213_fam"/>
    <property type="match status" value="1"/>
</dbReference>
<sequence length="46" mass="5224">MSNDLTNTKNNKKEDGNFKKKNIKHSPKDESARAAVDKKMKVTGEF</sequence>
<dbReference type="PATRIC" id="fig|86416.3.peg.1821"/>